<protein>
    <submittedName>
        <fullName evidence="2">Uncharacterized protein</fullName>
    </submittedName>
</protein>
<dbReference type="EMBL" id="LGRX02006890">
    <property type="protein sequence ID" value="KAK3275948.1"/>
    <property type="molecule type" value="Genomic_DNA"/>
</dbReference>
<name>A0AAE0GDJ5_9CHLO</name>
<dbReference type="Proteomes" id="UP001190700">
    <property type="component" value="Unassembled WGS sequence"/>
</dbReference>
<feature type="region of interest" description="Disordered" evidence="1">
    <location>
        <begin position="378"/>
        <end position="406"/>
    </location>
</feature>
<keyword evidence="3" id="KW-1185">Reference proteome</keyword>
<evidence type="ECO:0000313" key="2">
    <source>
        <dbReference type="EMBL" id="KAK3275948.1"/>
    </source>
</evidence>
<dbReference type="Pfam" id="PF10203">
    <property type="entry name" value="Pet191_N"/>
    <property type="match status" value="1"/>
</dbReference>
<comment type="caution">
    <text evidence="2">The sequence shown here is derived from an EMBL/GenBank/DDBJ whole genome shotgun (WGS) entry which is preliminary data.</text>
</comment>
<proteinExistence type="predicted"/>
<organism evidence="2 3">
    <name type="scientific">Cymbomonas tetramitiformis</name>
    <dbReference type="NCBI Taxonomy" id="36881"/>
    <lineage>
        <taxon>Eukaryota</taxon>
        <taxon>Viridiplantae</taxon>
        <taxon>Chlorophyta</taxon>
        <taxon>Pyramimonadophyceae</taxon>
        <taxon>Pyramimonadales</taxon>
        <taxon>Pyramimonadaceae</taxon>
        <taxon>Cymbomonas</taxon>
    </lineage>
</organism>
<accession>A0AAE0GDJ5</accession>
<gene>
    <name evidence="2" type="ORF">CYMTET_15954</name>
</gene>
<evidence type="ECO:0000256" key="1">
    <source>
        <dbReference type="SAM" id="MobiDB-lite"/>
    </source>
</evidence>
<sequence>MSKSCKGLLQEMYECLEKSDCVQVSGKSVTECAKSAEGIQMTVSGTDVDDATKSVFTPRPPKARRCKSSGRSSDVDVFPRVFGKNPVREKVDTGKHRLPINKEISVLLNSFISLLPEARMAVRRLRGRTAESGAMFEDLLLYRMHRLQTQLHRVCLSNNKASAALAKVIKPLPREEVEAILAMLDTLDDYMLSDFIRVVAYTEFDRARWKEQENSRPATAGRRRGTLIRSASLHALDSILNTDEPADSGTTVDLGAFANSADNFMHSLNRSRGLPTGLSPPRPSTVGGSGLGALSDHETMTGRRRALTEFGGSSLGGLVPKPPMVRQDVYATPNSARSKGASEQLQEAWEQFESPKDVTRLRKEAALCTRQMGMLQKRRTSLPTSSLGGDTAPASPRRANNKGGLSDAQDQFAAYMNTDLVKRMSAKYLNAENERRHVRRTMMRAGQQKVHEAVKVYKNIQNIVDEAKNAEEEAKYERASLRHLVVPRARTRGRATSLL</sequence>
<reference evidence="2 3" key="1">
    <citation type="journal article" date="2015" name="Genome Biol. Evol.">
        <title>Comparative Genomics of a Bacterivorous Green Alga Reveals Evolutionary Causalities and Consequences of Phago-Mixotrophic Mode of Nutrition.</title>
        <authorList>
            <person name="Burns J.A."/>
            <person name="Paasch A."/>
            <person name="Narechania A."/>
            <person name="Kim E."/>
        </authorList>
    </citation>
    <scope>NUCLEOTIDE SEQUENCE [LARGE SCALE GENOMIC DNA]</scope>
    <source>
        <strain evidence="2 3">PLY_AMNH</strain>
    </source>
</reference>
<dbReference type="InterPro" id="IPR018793">
    <property type="entry name" value="Cyt_c_oxidase_assmbl_Pet191"/>
</dbReference>
<evidence type="ECO:0000313" key="3">
    <source>
        <dbReference type="Proteomes" id="UP001190700"/>
    </source>
</evidence>
<dbReference type="AlphaFoldDB" id="A0AAE0GDJ5"/>